<name>A0AB73C1U3_9FUSO</name>
<dbReference type="SUPFAM" id="SSF47336">
    <property type="entry name" value="ACP-like"/>
    <property type="match status" value="1"/>
</dbReference>
<dbReference type="InterPro" id="IPR009081">
    <property type="entry name" value="PP-bd_ACP"/>
</dbReference>
<accession>A0AB73C1U3</accession>
<dbReference type="Pfam" id="PF23562">
    <property type="entry name" value="AMP-binding_C_3"/>
    <property type="match status" value="1"/>
</dbReference>
<gene>
    <name evidence="3" type="ORF">FUSO8_08145</name>
</gene>
<dbReference type="Proteomes" id="UP000027058">
    <property type="component" value="Unassembled WGS sequence"/>
</dbReference>
<dbReference type="GO" id="GO:0016020">
    <property type="term" value="C:membrane"/>
    <property type="evidence" value="ECO:0007669"/>
    <property type="project" value="TreeGrafter"/>
</dbReference>
<dbReference type="PANTHER" id="PTHR43272:SF52">
    <property type="entry name" value="AMP-DEPENDENT SYNTHETASE_LIGASE DOMAIN-CONTAINING PROTEIN"/>
    <property type="match status" value="1"/>
</dbReference>
<comment type="catalytic activity">
    <reaction evidence="1">
        <text>a long-chain fatty acid + ATP + CoA = a long-chain fatty acyl-CoA + AMP + diphosphate</text>
        <dbReference type="Rhea" id="RHEA:15421"/>
        <dbReference type="ChEBI" id="CHEBI:30616"/>
        <dbReference type="ChEBI" id="CHEBI:33019"/>
        <dbReference type="ChEBI" id="CHEBI:57287"/>
        <dbReference type="ChEBI" id="CHEBI:57560"/>
        <dbReference type="ChEBI" id="CHEBI:83139"/>
        <dbReference type="ChEBI" id="CHEBI:456215"/>
        <dbReference type="EC" id="6.2.1.3"/>
    </reaction>
    <physiologicalReaction direction="left-to-right" evidence="1">
        <dbReference type="Rhea" id="RHEA:15422"/>
    </physiologicalReaction>
</comment>
<dbReference type="EMBL" id="JAAH01000104">
    <property type="protein sequence ID" value="KDE71336.1"/>
    <property type="molecule type" value="Genomic_DNA"/>
</dbReference>
<dbReference type="CDD" id="cd07989">
    <property type="entry name" value="LPLAT_AGPAT-like"/>
    <property type="match status" value="1"/>
</dbReference>
<dbReference type="Pfam" id="PF01553">
    <property type="entry name" value="Acyltransferase"/>
    <property type="match status" value="1"/>
</dbReference>
<evidence type="ECO:0000313" key="3">
    <source>
        <dbReference type="EMBL" id="KDE71336.1"/>
    </source>
</evidence>
<dbReference type="SMART" id="SM00563">
    <property type="entry name" value="PlsC"/>
    <property type="match status" value="1"/>
</dbReference>
<evidence type="ECO:0000259" key="2">
    <source>
        <dbReference type="PROSITE" id="PS50075"/>
    </source>
</evidence>
<dbReference type="GO" id="GO:0004467">
    <property type="term" value="F:long-chain fatty acid-CoA ligase activity"/>
    <property type="evidence" value="ECO:0007669"/>
    <property type="project" value="UniProtKB-EC"/>
</dbReference>
<comment type="caution">
    <text evidence="3">The sequence shown here is derived from an EMBL/GenBank/DDBJ whole genome shotgun (WGS) entry which is preliminary data.</text>
</comment>
<evidence type="ECO:0000256" key="1">
    <source>
        <dbReference type="ARBA" id="ARBA00024484"/>
    </source>
</evidence>
<reference evidence="3 4" key="1">
    <citation type="submission" date="2014-01" db="EMBL/GenBank/DDBJ databases">
        <title>Comparative genomics of Fusobacterium necrophorum wild isolates.</title>
        <authorList>
            <person name="Kittichotirat W."/>
            <person name="Bumgarner R.E."/>
            <person name="Lawrence P."/>
        </authorList>
    </citation>
    <scope>NUCLEOTIDE SEQUENCE [LARGE SCALE GENOMIC DNA]</scope>
    <source>
        <strain evidence="3 4">DJ-2</strain>
    </source>
</reference>
<dbReference type="PROSITE" id="PS50075">
    <property type="entry name" value="CARRIER"/>
    <property type="match status" value="1"/>
</dbReference>
<dbReference type="Pfam" id="PF00501">
    <property type="entry name" value="AMP-binding"/>
    <property type="match status" value="1"/>
</dbReference>
<dbReference type="InterPro" id="IPR020845">
    <property type="entry name" value="AMP-binding_CS"/>
</dbReference>
<dbReference type="SUPFAM" id="SSF69593">
    <property type="entry name" value="Glycerol-3-phosphate (1)-acyltransferase"/>
    <property type="match status" value="1"/>
</dbReference>
<dbReference type="PROSITE" id="PS00455">
    <property type="entry name" value="AMP_BINDING"/>
    <property type="match status" value="1"/>
</dbReference>
<organism evidence="3 4">
    <name type="scientific">Fusobacterium necrophorum DJ-2</name>
    <dbReference type="NCBI Taxonomy" id="1441737"/>
    <lineage>
        <taxon>Bacteria</taxon>
        <taxon>Fusobacteriati</taxon>
        <taxon>Fusobacteriota</taxon>
        <taxon>Fusobacteriia</taxon>
        <taxon>Fusobacteriales</taxon>
        <taxon>Fusobacteriaceae</taxon>
        <taxon>Fusobacterium</taxon>
    </lineage>
</organism>
<proteinExistence type="predicted"/>
<protein>
    <submittedName>
        <fullName evidence="3">Long-chain fatty acid--CoA ligase</fullName>
    </submittedName>
</protein>
<feature type="domain" description="Carrier" evidence="2">
    <location>
        <begin position="534"/>
        <end position="610"/>
    </location>
</feature>
<dbReference type="AlphaFoldDB" id="A0AB73C1U3"/>
<dbReference type="Gene3D" id="1.10.1200.10">
    <property type="entry name" value="ACP-like"/>
    <property type="match status" value="1"/>
</dbReference>
<keyword evidence="3" id="KW-0436">Ligase</keyword>
<dbReference type="InterPro" id="IPR045851">
    <property type="entry name" value="AMP-bd_C_sf"/>
</dbReference>
<dbReference type="PANTHER" id="PTHR43272">
    <property type="entry name" value="LONG-CHAIN-FATTY-ACID--COA LIGASE"/>
    <property type="match status" value="1"/>
</dbReference>
<sequence>MEGTVFLYDRGKTAIIYKEREYSYKEMIEGIKYYATLLQLEMDDRVMVCLENRPESMMTLFSIWERKGISVNVDAGSNVEQLTYFIQDAEPKYIYASDKNIENVTNAVEESGLASKIINVDEINIPEQFPVEEYSVKIEDETRTAVMLYTSGTTGNPKGVMLSYENIMENIRGVKAVDLVTEPDRLLAVLPYHHIMPLSFTLVMPLHFGVLTVLLDDLSSEGLKKALKKYKISVIIGVPRLWEVIGKSILRQIQAKTLTRKVFEFAQKHVKSRALRKKIFKKVHTELGGNIRIMVSGGAKLDPEIGEVFETLGFHMIQGYGLTETAPIVSFNVPGRERQDSVGEIIPKVEVKFLEDGEILVRGKNVMQGYYKKPEATKMVIDEEGWFHTGDLGRMEEKHLLVMGRKKDMIVLPNGKNINPGDIESELFKLTDFVQDIAVMEYEKKLVAIVYPNFELMKARGIHNVNETLKWDIIDKYNVNAPSYQKIHDIKVVKEELPKTKMGKIRRFLLPDLLKKQEQQRNVEEEKKNNIAVPAEYLEEYTILQEYLEGSKGEKVYPNSHLEIDLSMDSLDMVELIAFLESSFGVKLSEEELVDLKTPLALIKAVHSKTKEVVAKDSSFKKILEECDDVTLPVSSWVGKVAHIFISLLLGLLFSIKIENKEKLAKEGAAIYIANHQSFLDVLLMNKALSLKQIGDLFYIATIIHFRGAFKQYLCNHGNVVLVDVNRNLRNTLKAAAKILKSDKKLMIFPEGARTRDGKLQEFKKTYAMLAKELNLPIIPMVVQGAFEAMPFGHKPKWGSKMRLKVLDPIFPTGKTVEEIIEESKRVIAEELKRMEEAQFKL</sequence>
<dbReference type="InterPro" id="IPR042099">
    <property type="entry name" value="ANL_N_sf"/>
</dbReference>
<dbReference type="InterPro" id="IPR002123">
    <property type="entry name" value="Plipid/glycerol_acylTrfase"/>
</dbReference>
<evidence type="ECO:0000313" key="4">
    <source>
        <dbReference type="Proteomes" id="UP000027058"/>
    </source>
</evidence>
<dbReference type="Gene3D" id="3.30.300.30">
    <property type="match status" value="1"/>
</dbReference>
<dbReference type="Pfam" id="PF00550">
    <property type="entry name" value="PP-binding"/>
    <property type="match status" value="1"/>
</dbReference>
<dbReference type="Gene3D" id="3.40.50.12780">
    <property type="entry name" value="N-terminal domain of ligase-like"/>
    <property type="match status" value="1"/>
</dbReference>
<dbReference type="InterPro" id="IPR036736">
    <property type="entry name" value="ACP-like_sf"/>
</dbReference>
<dbReference type="SUPFAM" id="SSF56801">
    <property type="entry name" value="Acetyl-CoA synthetase-like"/>
    <property type="match status" value="1"/>
</dbReference>
<dbReference type="RefSeq" id="WP_035903714.1">
    <property type="nucleotide sequence ID" value="NZ_JAAH01000104.1"/>
</dbReference>
<dbReference type="InterPro" id="IPR000873">
    <property type="entry name" value="AMP-dep_synth/lig_dom"/>
</dbReference>
<dbReference type="GO" id="GO:0016746">
    <property type="term" value="F:acyltransferase activity"/>
    <property type="evidence" value="ECO:0007669"/>
    <property type="project" value="InterPro"/>
</dbReference>